<evidence type="ECO:0000259" key="4">
    <source>
        <dbReference type="Pfam" id="PF13934"/>
    </source>
</evidence>
<dbReference type="CTD" id="397707"/>
<feature type="region of interest" description="Disordered" evidence="3">
    <location>
        <begin position="1703"/>
        <end position="1756"/>
    </location>
</feature>
<feature type="compositionally biased region" description="Polar residues" evidence="3">
    <location>
        <begin position="1705"/>
        <end position="1719"/>
    </location>
</feature>
<feature type="domain" description="ELYS beta-propeller" evidence="5">
    <location>
        <begin position="1"/>
        <end position="487"/>
    </location>
</feature>
<dbReference type="PANTHER" id="PTHR21583">
    <property type="entry name" value="ELYS PROTEIN"/>
    <property type="match status" value="1"/>
</dbReference>
<feature type="region of interest" description="Disordered" evidence="3">
    <location>
        <begin position="2098"/>
        <end position="2163"/>
    </location>
</feature>
<reference evidence="7" key="1">
    <citation type="submission" date="2025-08" db="UniProtKB">
        <authorList>
            <consortium name="RefSeq"/>
        </authorList>
    </citation>
    <scope>IDENTIFICATION</scope>
    <source>
        <strain evidence="7">J_2021</strain>
        <tissue evidence="7">Erythrocytes</tissue>
    </source>
</reference>
<dbReference type="Proteomes" id="UP000186698">
    <property type="component" value="Chromosome 5L"/>
</dbReference>
<dbReference type="InterPro" id="IPR025151">
    <property type="entry name" value="ELYS_dom"/>
</dbReference>
<feature type="region of interest" description="Disordered" evidence="3">
    <location>
        <begin position="1122"/>
        <end position="1145"/>
    </location>
</feature>
<dbReference type="OrthoDB" id="20729at2759"/>
<evidence type="ECO:0000256" key="2">
    <source>
        <dbReference type="ARBA" id="ARBA00023242"/>
    </source>
</evidence>
<protein>
    <submittedName>
        <fullName evidence="7">Protein ELYS isoform X1</fullName>
    </submittedName>
</protein>
<feature type="region of interest" description="Disordered" evidence="3">
    <location>
        <begin position="1287"/>
        <end position="1309"/>
    </location>
</feature>
<organism evidence="6 7">
    <name type="scientific">Xenopus laevis</name>
    <name type="common">African clawed frog</name>
    <dbReference type="NCBI Taxonomy" id="8355"/>
    <lineage>
        <taxon>Eukaryota</taxon>
        <taxon>Metazoa</taxon>
        <taxon>Chordata</taxon>
        <taxon>Craniata</taxon>
        <taxon>Vertebrata</taxon>
        <taxon>Euteleostomi</taxon>
        <taxon>Amphibia</taxon>
        <taxon>Batrachia</taxon>
        <taxon>Anura</taxon>
        <taxon>Pipoidea</taxon>
        <taxon>Pipidae</taxon>
        <taxon>Xenopodinae</taxon>
        <taxon>Xenopus</taxon>
        <taxon>Xenopus</taxon>
    </lineage>
</organism>
<dbReference type="Pfam" id="PF16687">
    <property type="entry name" value="ELYS-bb"/>
    <property type="match status" value="1"/>
</dbReference>
<dbReference type="Pfam" id="PF13934">
    <property type="entry name" value="ELYS"/>
    <property type="match status" value="1"/>
</dbReference>
<feature type="region of interest" description="Disordered" evidence="3">
    <location>
        <begin position="1326"/>
        <end position="1345"/>
    </location>
</feature>
<dbReference type="SUPFAM" id="SSF50998">
    <property type="entry name" value="Quinoprotein alcohol dehydrogenase-like"/>
    <property type="match status" value="1"/>
</dbReference>
<feature type="region of interest" description="Disordered" evidence="3">
    <location>
        <begin position="1446"/>
        <end position="1466"/>
    </location>
</feature>
<feature type="compositionally biased region" description="Basic residues" evidence="3">
    <location>
        <begin position="2333"/>
        <end position="2350"/>
    </location>
</feature>
<dbReference type="InterPro" id="IPR052620">
    <property type="entry name" value="ELYS/MEL-28_NucAsmblyFactor"/>
</dbReference>
<sequence>MQNLEAQVTGSLVAFPDVTQKALKEDEINLDSVLRGKFSTGRTSLAWLACGPQLEITNSVTGERISAYHFSGLTERPPVVVAVKEFTWQKKTGLLVGLVEAEGSVLCLYDIGISKVVKAVVLPGSVTAVEPIINHGGASASTQHLHQSLRWFFGVTAVVTDVGHVLLIDLCLDEVSSNQDELDASDLEVMSVIPTKIPKLREAATRERRHLCLQLAAPTGTTVSCLSYISRTNQLAVGYSDGYFSLWNMKTLRRDYHVQIEGGRVPVCAVAFQEPENDPRNCCYLWAVQSSESGGDVSLHLLQLAFSDRKCLASGQIMYELLEYCEERYSLDLSGSTLSLRGQSNNTKLLGCQTIEKFRVHGEREDGVHEVTSPDTSVSVFSWQVNTYGQGKPSVYLGVFDINRWYQAQMPDSLRSGQFLRNCSYFAFWSLEAVVNITTQDIIFDILVHERSLSRGIPPSYPPPEQFYYPSTYNFDATCLLNSGLIHFACTGFQKETLHFLKKSGSSLNEAIPDGYNRCLAAGLLAPKFTDVQASSLSQEEQLQAILAAAVETSSLGLLTSCIKRWTAEEQPRSAANLRFVLEWTWKKVTLTKQEFDRLCFRLFDGSCNFIDPHTLQSLQQCHLYFSNLTAVLNCFIAQAKEVTQQGAVDLTNKQSVTRLLTLYASVVLWFCRSGMLPDSSDETVQLTRPFYNYQVIQQYYSDQRKKLERLARGKWDTSSLMIDGLINQFGDRIQQLWSRDDNGTGKYPPANLHALLDVYLLENADEMSKHAITIYFLLDIMYSFPDKPDSSIESFPTAFSVPGSLIKLIQGFWLLDHNDYQNSVDCILNPASSRVMSWQHSQIIENLLCHGDSRQALRYLQVMKPVATTSKEVKLHMTVLLANRSILEAWNLQRLHSSRLNVEELLKHMYEMCQEMGLIEELLKLTFTDFEQGYLHKFLQTTGVQNQELLLVHHLQRANYISALQLNQSLKTNHLNDCDRRLRERSGARNAILDQYGKILPRVQRTLASERAKPYSLPSLVWREVARPKPLSTTAKQAAPGSIITKANFICNVLSKIKEVSTANEKREEYSPYQSMVSEEPTAPPLQDIDVPDAFFGTPINKSRRVSRLLDSVVHPVLMEPTPLTSSDTDNNQTPHKSPLLKTSSPLHSSLRRIAHMRSFAKASEFSLLETPLVVRKAKALAANTASSGYTSITPQSILRSSVRTTPLVSPSVSPGRSLTPPLRPKETKISFMELSFTRHAKAAHSSEGNLLAISPVLRSSPDAVWSVKGKVASFTQNTPVKKLDEIDASSSGIQEESQDEMEVSKEISNISVRSEQASLEYHDAPTPEDLENDEISGTTNSQPQVNEVHHQMEDGQLTEKPAELALTEMQEEFIDSEEREIEYISAPLNGPNALECMTAVPDIYLEDASQCILETPEGSSVSVTGEQECVSSAKDSESVISIHDSDDAHSNLSENDQDSEEIEENNLRVPTTVTRCEEFDLIETKDLEVELEEADSEKTNYKDIYPDATVQLGFTVESIEQRYTCELADRRETPSETDEIEGEHFEAENNFSLVLEGDVTEEEILEPSSSKTDLELTRPPIAHQKLISENRENIENCETTEKIPANMSPLVDSDHESKTLETLPSEADLSVAEKVLKGTEEKDVPPEVHSEVVLESKLVGNAMMSLDSSESQEVIISQYDNVISIEKLEMTQEKMYGEKTEQINEGQVSPNRDQSTLVKPLTPRRSIRKSSKPADSSTDIIGNITLPTTPKRGLKKAKENVDTLKNSISVVPEEELTLGTRRITRKATLTALDNPEPLQIKEPPSGEDLQVQPSTPTRGRRGKVITSDDLKEPPSGEDLQVQPSTPTRGRRGRVITSDDLREPPPGEDLQVQPSTPTRGRRGRVITSDDIKESPSVEDLQVQPSTPTRGRRGKVITSDDIKEPPSVEYLQVQPSTPTRGHKGKVITSDDIKEPLSGEDLQVQPSTPTRGRKGKVITSDDIKEPLSEEVLQEQPSTPTRGRRGRVITSDGKGYECVEEKNALPLTPTRITRSKNILEPEKGISQIEPEKGISQIEPDKGLSQIEDTGETEHEVVTPRRGRRGKRVVNELVKHFERNSSQPNIKADTSPPVSPKKVSLRWTRTRSENQRINATEEQASKIQEDLSDTPRKRYKKSSNKMGFEETTDTVTEGAIVEDVQESLIISHLGKNPNTSIVRSARKTALPPVTEDHSEQPLLPPESHSKVHSSLAIADEENKTNTRTRSGNKSSVDVSAITFEFSTPKARTKKTAKVAGSAVPTELIPSTQYAFSPPSTRTRRATRANVSEAVIEPQLQFQESCEIAETEVPEVPASKPRGRPPKHKAKAVTRVLKKPSWSTPPVEIKLISPPESPAVSETNTKTDSTEAKGAEKISVRRTRRRIIAKPVTRRKMR</sequence>
<feature type="compositionally biased region" description="Acidic residues" evidence="3">
    <location>
        <begin position="1457"/>
        <end position="1466"/>
    </location>
</feature>
<accession>A0A8J1KMS4</accession>
<dbReference type="GO" id="GO:0005634">
    <property type="term" value="C:nucleus"/>
    <property type="evidence" value="ECO:0007669"/>
    <property type="project" value="UniProtKB-SubCell"/>
</dbReference>
<dbReference type="InterPro" id="IPR032040">
    <property type="entry name" value="ELYS-bb"/>
</dbReference>
<keyword evidence="6" id="KW-1185">Reference proteome</keyword>
<feature type="compositionally biased region" description="Basic and acidic residues" evidence="3">
    <location>
        <begin position="2380"/>
        <end position="2390"/>
    </location>
</feature>
<feature type="compositionally biased region" description="Basic and acidic residues" evidence="3">
    <location>
        <begin position="2136"/>
        <end position="2149"/>
    </location>
</feature>
<dbReference type="GeneID" id="397707"/>
<gene>
    <name evidence="7" type="primary">ahctf1.L</name>
    <name evidence="7" type="synonym">ahctf1</name>
    <name evidence="7" type="synonym">elys</name>
    <name evidence="7" type="synonym">xELYS</name>
</gene>
<evidence type="ECO:0000259" key="5">
    <source>
        <dbReference type="Pfam" id="PF16687"/>
    </source>
</evidence>
<feature type="region of interest" description="Disordered" evidence="3">
    <location>
        <begin position="1790"/>
        <end position="2008"/>
    </location>
</feature>
<name>A0A8J1KMS4_XENLA</name>
<feature type="compositionally biased region" description="Polar residues" evidence="3">
    <location>
        <begin position="1735"/>
        <end position="1750"/>
    </location>
</feature>
<dbReference type="RefSeq" id="XP_041418028.1">
    <property type="nucleotide sequence ID" value="XM_041562094.1"/>
</dbReference>
<feature type="compositionally biased region" description="Polar residues" evidence="3">
    <location>
        <begin position="1124"/>
        <end position="1145"/>
    </location>
</feature>
<evidence type="ECO:0000256" key="3">
    <source>
        <dbReference type="SAM" id="MobiDB-lite"/>
    </source>
</evidence>
<keyword evidence="2" id="KW-0539">Nucleus</keyword>
<evidence type="ECO:0000313" key="6">
    <source>
        <dbReference type="Proteomes" id="UP000186698"/>
    </source>
</evidence>
<comment type="subcellular location">
    <subcellularLocation>
        <location evidence="1">Nucleus</location>
    </subcellularLocation>
</comment>
<feature type="domain" description="ELYS-like" evidence="4">
    <location>
        <begin position="721"/>
        <end position="942"/>
    </location>
</feature>
<dbReference type="PANTHER" id="PTHR21583:SF8">
    <property type="entry name" value="PROTEIN ELYS"/>
    <property type="match status" value="1"/>
</dbReference>
<feature type="region of interest" description="Disordered" evidence="3">
    <location>
        <begin position="2325"/>
        <end position="2390"/>
    </location>
</feature>
<evidence type="ECO:0000313" key="7">
    <source>
        <dbReference type="RefSeq" id="XP_041418028.1"/>
    </source>
</evidence>
<proteinExistence type="predicted"/>
<evidence type="ECO:0000256" key="1">
    <source>
        <dbReference type="ARBA" id="ARBA00004123"/>
    </source>
</evidence>
<dbReference type="InterPro" id="IPR011047">
    <property type="entry name" value="Quinoprotein_ADH-like_sf"/>
</dbReference>